<dbReference type="InterPro" id="IPR001328">
    <property type="entry name" value="Pept_tRNA_hydro"/>
</dbReference>
<protein>
    <recommendedName>
        <fullName evidence="5">Peptidyl-tRNA hydrolase</fullName>
    </recommendedName>
</protein>
<dbReference type="HAMAP" id="MF_00083">
    <property type="entry name" value="Pept_tRNA_hydro_bact"/>
    <property type="match status" value="1"/>
</dbReference>
<dbReference type="PANTHER" id="PTHR17224">
    <property type="entry name" value="PEPTIDYL-TRNA HYDROLASE"/>
    <property type="match status" value="1"/>
</dbReference>
<dbReference type="InterPro" id="IPR036416">
    <property type="entry name" value="Pept_tRNA_hydro_sf"/>
</dbReference>
<dbReference type="CDD" id="cd00462">
    <property type="entry name" value="PTH"/>
    <property type="match status" value="1"/>
</dbReference>
<dbReference type="Gene3D" id="3.40.50.1470">
    <property type="entry name" value="Peptidyl-tRNA hydrolase"/>
    <property type="match status" value="1"/>
</dbReference>
<keyword evidence="1" id="KW-0820">tRNA-binding</keyword>
<keyword evidence="3" id="KW-0694">RNA-binding</keyword>
<evidence type="ECO:0000256" key="1">
    <source>
        <dbReference type="ARBA" id="ARBA00022555"/>
    </source>
</evidence>
<proteinExistence type="inferred from homology"/>
<dbReference type="EMBL" id="LAZR01034387">
    <property type="protein sequence ID" value="KKL45434.1"/>
    <property type="molecule type" value="Genomic_DNA"/>
</dbReference>
<dbReference type="NCBIfam" id="TIGR00447">
    <property type="entry name" value="pth"/>
    <property type="match status" value="1"/>
</dbReference>
<name>A0A0F9C8E9_9ZZZZ</name>
<comment type="caution">
    <text evidence="4">The sequence shown here is derived from an EMBL/GenBank/DDBJ whole genome shotgun (WGS) entry which is preliminary data.</text>
</comment>
<evidence type="ECO:0000256" key="2">
    <source>
        <dbReference type="ARBA" id="ARBA00022801"/>
    </source>
</evidence>
<evidence type="ECO:0000256" key="3">
    <source>
        <dbReference type="ARBA" id="ARBA00022884"/>
    </source>
</evidence>
<reference evidence="4" key="1">
    <citation type="journal article" date="2015" name="Nature">
        <title>Complex archaea that bridge the gap between prokaryotes and eukaryotes.</title>
        <authorList>
            <person name="Spang A."/>
            <person name="Saw J.H."/>
            <person name="Jorgensen S.L."/>
            <person name="Zaremba-Niedzwiedzka K."/>
            <person name="Martijn J."/>
            <person name="Lind A.E."/>
            <person name="van Eijk R."/>
            <person name="Schleper C."/>
            <person name="Guy L."/>
            <person name="Ettema T.J."/>
        </authorList>
    </citation>
    <scope>NUCLEOTIDE SEQUENCE</scope>
</reference>
<dbReference type="SUPFAM" id="SSF53178">
    <property type="entry name" value="Peptidyl-tRNA hydrolase-like"/>
    <property type="match status" value="1"/>
</dbReference>
<dbReference type="FunFam" id="3.40.50.1470:FF:000001">
    <property type="entry name" value="Peptidyl-tRNA hydrolase"/>
    <property type="match status" value="1"/>
</dbReference>
<evidence type="ECO:0008006" key="5">
    <source>
        <dbReference type="Google" id="ProtNLM"/>
    </source>
</evidence>
<dbReference type="GO" id="GO:0004045">
    <property type="term" value="F:peptidyl-tRNA hydrolase activity"/>
    <property type="evidence" value="ECO:0007669"/>
    <property type="project" value="InterPro"/>
</dbReference>
<organism evidence="4">
    <name type="scientific">marine sediment metagenome</name>
    <dbReference type="NCBI Taxonomy" id="412755"/>
    <lineage>
        <taxon>unclassified sequences</taxon>
        <taxon>metagenomes</taxon>
        <taxon>ecological metagenomes</taxon>
    </lineage>
</organism>
<keyword evidence="2" id="KW-0378">Hydrolase</keyword>
<dbReference type="Pfam" id="PF01195">
    <property type="entry name" value="Pept_tRNA_hydro"/>
    <property type="match status" value="1"/>
</dbReference>
<dbReference type="AlphaFoldDB" id="A0A0F9C8E9"/>
<gene>
    <name evidence="4" type="ORF">LCGC14_2355710</name>
</gene>
<sequence>MSPYLIVGLGNPGLLYENTRHNVGFKIVKSLAKKYGLKFKDEKKFKAKVTKGNISGFEVYLLMPQTYMNESGVAVKKAKDYLKIDIKNILIVVDDADINFEEFRLKEDSSAAGHRGLLSIETHLNTKNYARLRVGIGREKKALKTYVLDRFTKTEKEKLKEIIEKAISFIELYLEKGIKIAANKANVRLKKNVEEKNDT</sequence>
<accession>A0A0F9C8E9</accession>
<dbReference type="GO" id="GO:0000049">
    <property type="term" value="F:tRNA binding"/>
    <property type="evidence" value="ECO:0007669"/>
    <property type="project" value="UniProtKB-KW"/>
</dbReference>
<evidence type="ECO:0000313" key="4">
    <source>
        <dbReference type="EMBL" id="KKL45434.1"/>
    </source>
</evidence>
<dbReference type="PANTHER" id="PTHR17224:SF1">
    <property type="entry name" value="PEPTIDYL-TRNA HYDROLASE"/>
    <property type="match status" value="1"/>
</dbReference>